<dbReference type="EMBL" id="CP036432">
    <property type="protein sequence ID" value="QDV83319.1"/>
    <property type="molecule type" value="Genomic_DNA"/>
</dbReference>
<protein>
    <recommendedName>
        <fullName evidence="3">Carbohydrate-binding protein</fullName>
    </recommendedName>
</protein>
<gene>
    <name evidence="1" type="ORF">TBK1r_22570</name>
</gene>
<evidence type="ECO:0000313" key="1">
    <source>
        <dbReference type="EMBL" id="QDV83319.1"/>
    </source>
</evidence>
<dbReference type="RefSeq" id="WP_145210007.1">
    <property type="nucleotide sequence ID" value="NZ_CP036432.1"/>
</dbReference>
<evidence type="ECO:0000313" key="2">
    <source>
        <dbReference type="Proteomes" id="UP000318081"/>
    </source>
</evidence>
<name>A0ABX5XTW6_9BACT</name>
<dbReference type="InterPro" id="IPR008979">
    <property type="entry name" value="Galactose-bd-like_sf"/>
</dbReference>
<keyword evidence="2" id="KW-1185">Reference proteome</keyword>
<sequence length="158" mass="17701">MKKRIITDAEQQAAQLPEDGWLDLAKLADVEVTSEDPAHPIESALLPGQGSLWHATEPGEQTIRLVFTSPQRIERIALEFVEPQTERTQQFVLSWSSDGGQSYRELVRQQWNFSPQGATQETEDYRVDLSNVTTLELKLTPDVSGGEARATLARLRLA</sequence>
<accession>A0ABX5XTW6</accession>
<dbReference type="Gene3D" id="2.60.120.260">
    <property type="entry name" value="Galactose-binding domain-like"/>
    <property type="match status" value="1"/>
</dbReference>
<dbReference type="SUPFAM" id="SSF49785">
    <property type="entry name" value="Galactose-binding domain-like"/>
    <property type="match status" value="1"/>
</dbReference>
<proteinExistence type="predicted"/>
<dbReference type="Proteomes" id="UP000318081">
    <property type="component" value="Chromosome"/>
</dbReference>
<organism evidence="1 2">
    <name type="scientific">Stieleria magnilauensis</name>
    <dbReference type="NCBI Taxonomy" id="2527963"/>
    <lineage>
        <taxon>Bacteria</taxon>
        <taxon>Pseudomonadati</taxon>
        <taxon>Planctomycetota</taxon>
        <taxon>Planctomycetia</taxon>
        <taxon>Pirellulales</taxon>
        <taxon>Pirellulaceae</taxon>
        <taxon>Stieleria</taxon>
    </lineage>
</organism>
<evidence type="ECO:0008006" key="3">
    <source>
        <dbReference type="Google" id="ProtNLM"/>
    </source>
</evidence>
<reference evidence="1 2" key="1">
    <citation type="submission" date="2019-02" db="EMBL/GenBank/DDBJ databases">
        <title>Deep-cultivation of Planctomycetes and their phenomic and genomic characterization uncovers novel biology.</title>
        <authorList>
            <person name="Wiegand S."/>
            <person name="Jogler M."/>
            <person name="Boedeker C."/>
            <person name="Pinto D."/>
            <person name="Vollmers J."/>
            <person name="Rivas-Marin E."/>
            <person name="Kohn T."/>
            <person name="Peeters S.H."/>
            <person name="Heuer A."/>
            <person name="Rast P."/>
            <person name="Oberbeckmann S."/>
            <person name="Bunk B."/>
            <person name="Jeske O."/>
            <person name="Meyerdierks A."/>
            <person name="Storesund J.E."/>
            <person name="Kallscheuer N."/>
            <person name="Luecker S."/>
            <person name="Lage O.M."/>
            <person name="Pohl T."/>
            <person name="Merkel B.J."/>
            <person name="Hornburger P."/>
            <person name="Mueller R.-W."/>
            <person name="Bruemmer F."/>
            <person name="Labrenz M."/>
            <person name="Spormann A.M."/>
            <person name="Op den Camp H."/>
            <person name="Overmann J."/>
            <person name="Amann R."/>
            <person name="Jetten M.S.M."/>
            <person name="Mascher T."/>
            <person name="Medema M.H."/>
            <person name="Devos D.P."/>
            <person name="Kaster A.-K."/>
            <person name="Ovreas L."/>
            <person name="Rohde M."/>
            <person name="Galperin M.Y."/>
            <person name="Jogler C."/>
        </authorList>
    </citation>
    <scope>NUCLEOTIDE SEQUENCE [LARGE SCALE GENOMIC DNA]</scope>
    <source>
        <strain evidence="1 2">TBK1r</strain>
    </source>
</reference>